<dbReference type="AlphaFoldDB" id="A0A7Z0D057"/>
<keyword evidence="6" id="KW-1185">Reference proteome</keyword>
<evidence type="ECO:0000313" key="6">
    <source>
        <dbReference type="Proteomes" id="UP000539111"/>
    </source>
</evidence>
<proteinExistence type="inferred from homology"/>
<accession>A0A7Z0D057</accession>
<sequence length="342" mass="35878">MVKGIAVAVTVVGLLGITACNPAAKGHGDAAGSDSGGDDVIIAVAGLSNLHNVPLVVARSLGYYKDEGVNVQLQDLQAGSRALQAMMSGSAQAAASFYDHTLDMQHDGKNVTSWVTLSTSPGAVLVVPPKHAREIDSVKDLKGHPIGVSAPGSAEDQYMAVALNRAGMSEADIGKISIGTGSSAVAALEKGKVYAAWMFEPAFSQFAARNPGTKTIIDTRTAKGMQDLFGSGGYAAETLYSKTEWLDAHGAQAKKVNVAIVRALKWMASHSAKQIASKIPADLKGKDSAAYVRVLHDTLPIFTKDGAMPKNGYKGNVQLLKIAEGYTNLKPKKTFTNDYLPH</sequence>
<dbReference type="EMBL" id="JACBZP010000001">
    <property type="protein sequence ID" value="NYI66954.1"/>
    <property type="molecule type" value="Genomic_DNA"/>
</dbReference>
<organism evidence="5 6">
    <name type="scientific">Spelaeicoccus albus</name>
    <dbReference type="NCBI Taxonomy" id="1280376"/>
    <lineage>
        <taxon>Bacteria</taxon>
        <taxon>Bacillati</taxon>
        <taxon>Actinomycetota</taxon>
        <taxon>Actinomycetes</taxon>
        <taxon>Micrococcales</taxon>
        <taxon>Brevibacteriaceae</taxon>
        <taxon>Spelaeicoccus</taxon>
    </lineage>
</organism>
<dbReference type="GO" id="GO:0042597">
    <property type="term" value="C:periplasmic space"/>
    <property type="evidence" value="ECO:0007669"/>
    <property type="project" value="UniProtKB-SubCell"/>
</dbReference>
<comment type="similarity">
    <text evidence="2">Belongs to the bacterial solute-binding protein SsuA/TauA family.</text>
</comment>
<dbReference type="SUPFAM" id="SSF53850">
    <property type="entry name" value="Periplasmic binding protein-like II"/>
    <property type="match status" value="1"/>
</dbReference>
<dbReference type="Gene3D" id="3.40.190.10">
    <property type="entry name" value="Periplasmic binding protein-like II"/>
    <property type="match status" value="2"/>
</dbReference>
<dbReference type="Pfam" id="PF09084">
    <property type="entry name" value="NMT1"/>
    <property type="match status" value="1"/>
</dbReference>
<dbReference type="PROSITE" id="PS51257">
    <property type="entry name" value="PROKAR_LIPOPROTEIN"/>
    <property type="match status" value="1"/>
</dbReference>
<feature type="domain" description="SsuA/THI5-like" evidence="4">
    <location>
        <begin position="53"/>
        <end position="270"/>
    </location>
</feature>
<dbReference type="Proteomes" id="UP000539111">
    <property type="component" value="Unassembled WGS sequence"/>
</dbReference>
<name>A0A7Z0D057_9MICO</name>
<evidence type="ECO:0000256" key="1">
    <source>
        <dbReference type="ARBA" id="ARBA00004418"/>
    </source>
</evidence>
<evidence type="ECO:0000256" key="3">
    <source>
        <dbReference type="ARBA" id="ARBA00022729"/>
    </source>
</evidence>
<gene>
    <name evidence="5" type="ORF">BJY26_001260</name>
</gene>
<comment type="subcellular location">
    <subcellularLocation>
        <location evidence="1">Periplasm</location>
    </subcellularLocation>
</comment>
<keyword evidence="3" id="KW-0732">Signal</keyword>
<dbReference type="PANTHER" id="PTHR30024">
    <property type="entry name" value="ALIPHATIC SULFONATES-BINDING PROTEIN-RELATED"/>
    <property type="match status" value="1"/>
</dbReference>
<evidence type="ECO:0000313" key="5">
    <source>
        <dbReference type="EMBL" id="NYI66954.1"/>
    </source>
</evidence>
<dbReference type="RefSeq" id="WP_179426628.1">
    <property type="nucleotide sequence ID" value="NZ_JACBZP010000001.1"/>
</dbReference>
<protein>
    <submittedName>
        <fullName evidence="5">NitT/TauT family transport system substrate-binding protein</fullName>
    </submittedName>
</protein>
<evidence type="ECO:0000256" key="2">
    <source>
        <dbReference type="ARBA" id="ARBA00010742"/>
    </source>
</evidence>
<dbReference type="InterPro" id="IPR015168">
    <property type="entry name" value="SsuA/THI5"/>
</dbReference>
<dbReference type="PANTHER" id="PTHR30024:SF47">
    <property type="entry name" value="TAURINE-BINDING PERIPLASMIC PROTEIN"/>
    <property type="match status" value="1"/>
</dbReference>
<dbReference type="GO" id="GO:0042918">
    <property type="term" value="P:alkanesulfonate transmembrane transport"/>
    <property type="evidence" value="ECO:0007669"/>
    <property type="project" value="TreeGrafter"/>
</dbReference>
<reference evidence="5 6" key="1">
    <citation type="submission" date="2020-07" db="EMBL/GenBank/DDBJ databases">
        <title>Sequencing the genomes of 1000 actinobacteria strains.</title>
        <authorList>
            <person name="Klenk H.-P."/>
        </authorList>
    </citation>
    <scope>NUCLEOTIDE SEQUENCE [LARGE SCALE GENOMIC DNA]</scope>
    <source>
        <strain evidence="5 6">DSM 26341</strain>
    </source>
</reference>
<evidence type="ECO:0000259" key="4">
    <source>
        <dbReference type="Pfam" id="PF09084"/>
    </source>
</evidence>
<comment type="caution">
    <text evidence="5">The sequence shown here is derived from an EMBL/GenBank/DDBJ whole genome shotgun (WGS) entry which is preliminary data.</text>
</comment>